<dbReference type="RefSeq" id="WP_369888008.1">
    <property type="nucleotide sequence ID" value="NZ_JBCLRI010000015.1"/>
</dbReference>
<organism evidence="2 3">
    <name type="scientific">Anaerotruncus colihominis</name>
    <dbReference type="NCBI Taxonomy" id="169435"/>
    <lineage>
        <taxon>Bacteria</taxon>
        <taxon>Bacillati</taxon>
        <taxon>Bacillota</taxon>
        <taxon>Clostridia</taxon>
        <taxon>Eubacteriales</taxon>
        <taxon>Oscillospiraceae</taxon>
        <taxon>Anaerotruncus</taxon>
    </lineage>
</organism>
<proteinExistence type="predicted"/>
<sequence>MKEPKRITLVLYGLCAVIWTLKVVFSVVYKEYDYFILNALIAIIWIAAFIRWTIRYRSEKGERKKNV</sequence>
<keyword evidence="1" id="KW-1133">Transmembrane helix</keyword>
<name>A0A845RN75_9FIRM</name>
<dbReference type="EMBL" id="QXWZ01000015">
    <property type="protein sequence ID" value="NBI79112.1"/>
    <property type="molecule type" value="Genomic_DNA"/>
</dbReference>
<accession>A0A845RN75</accession>
<evidence type="ECO:0000313" key="3">
    <source>
        <dbReference type="Proteomes" id="UP000446348"/>
    </source>
</evidence>
<protein>
    <submittedName>
        <fullName evidence="2">Uncharacterized protein</fullName>
    </submittedName>
</protein>
<reference evidence="2 3" key="1">
    <citation type="submission" date="2018-08" db="EMBL/GenBank/DDBJ databases">
        <title>Murine metabolic-syndrome-specific gut microbial biobank.</title>
        <authorList>
            <person name="Liu C."/>
        </authorList>
    </citation>
    <scope>NUCLEOTIDE SEQUENCE [LARGE SCALE GENOMIC DNA]</scope>
    <source>
        <strain evidence="2 3">X69</strain>
    </source>
</reference>
<dbReference type="AlphaFoldDB" id="A0A845RN75"/>
<comment type="caution">
    <text evidence="2">The sequence shown here is derived from an EMBL/GenBank/DDBJ whole genome shotgun (WGS) entry which is preliminary data.</text>
</comment>
<gene>
    <name evidence="2" type="ORF">D3Z39_09550</name>
</gene>
<keyword evidence="1" id="KW-0812">Transmembrane</keyword>
<evidence type="ECO:0000313" key="2">
    <source>
        <dbReference type="EMBL" id="NBI79112.1"/>
    </source>
</evidence>
<keyword evidence="1" id="KW-0472">Membrane</keyword>
<dbReference type="Proteomes" id="UP000446348">
    <property type="component" value="Unassembled WGS sequence"/>
</dbReference>
<feature type="transmembrane region" description="Helical" evidence="1">
    <location>
        <begin position="7"/>
        <end position="29"/>
    </location>
</feature>
<feature type="transmembrane region" description="Helical" evidence="1">
    <location>
        <begin position="35"/>
        <end position="54"/>
    </location>
</feature>
<evidence type="ECO:0000256" key="1">
    <source>
        <dbReference type="SAM" id="Phobius"/>
    </source>
</evidence>